<proteinExistence type="predicted"/>
<evidence type="ECO:0000313" key="1">
    <source>
        <dbReference type="EMBL" id="TYT73982.1"/>
    </source>
</evidence>
<reference evidence="1 2" key="1">
    <citation type="submission" date="2019-06" db="EMBL/GenBank/DDBJ databases">
        <title>Desulfobotulus mexicanus sp. nov., a novel sulfate-reducing bacterium isolated from the sediment of an alkaline crater lake in Mexico.</title>
        <authorList>
            <person name="Hirschler-Rea A."/>
        </authorList>
    </citation>
    <scope>NUCLEOTIDE SEQUENCE [LARGE SCALE GENOMIC DNA]</scope>
    <source>
        <strain evidence="1 2">PAR22N</strain>
    </source>
</reference>
<keyword evidence="2" id="KW-1185">Reference proteome</keyword>
<evidence type="ECO:0000313" key="2">
    <source>
        <dbReference type="Proteomes" id="UP000321899"/>
    </source>
</evidence>
<name>A0A5S5ME45_9BACT</name>
<sequence length="116" mass="13348">MTPLSGDYGADVVVFSEKGNALIQCKTSMYSLEDAKMVLEPYNARPEYEARFHKEFPKLIFCTNALHVGNKVREKVKKYGIDIWTAKEMGRLLDISTVHYEDLLRWESAERLSLDS</sequence>
<comment type="caution">
    <text evidence="1">The sequence shown here is derived from an EMBL/GenBank/DDBJ whole genome shotgun (WGS) entry which is preliminary data.</text>
</comment>
<organism evidence="1 2">
    <name type="scientific">Desulfobotulus mexicanus</name>
    <dbReference type="NCBI Taxonomy" id="2586642"/>
    <lineage>
        <taxon>Bacteria</taxon>
        <taxon>Pseudomonadati</taxon>
        <taxon>Thermodesulfobacteriota</taxon>
        <taxon>Desulfobacteria</taxon>
        <taxon>Desulfobacterales</taxon>
        <taxon>Desulfobacteraceae</taxon>
        <taxon>Desulfobotulus</taxon>
    </lineage>
</organism>
<protein>
    <recommendedName>
        <fullName evidence="3">Restriction endonuclease type IV Mrr domain-containing protein</fullName>
    </recommendedName>
</protein>
<accession>A0A5S5ME45</accession>
<dbReference type="EMBL" id="VDMB01000017">
    <property type="protein sequence ID" value="TYT73982.1"/>
    <property type="molecule type" value="Genomic_DNA"/>
</dbReference>
<dbReference type="AlphaFoldDB" id="A0A5S5ME45"/>
<evidence type="ECO:0008006" key="3">
    <source>
        <dbReference type="Google" id="ProtNLM"/>
    </source>
</evidence>
<dbReference type="Proteomes" id="UP000321899">
    <property type="component" value="Unassembled WGS sequence"/>
</dbReference>
<gene>
    <name evidence="1" type="ORF">FIM25_12535</name>
</gene>